<dbReference type="SUPFAM" id="SSF53335">
    <property type="entry name" value="S-adenosyl-L-methionine-dependent methyltransferases"/>
    <property type="match status" value="1"/>
</dbReference>
<keyword evidence="6 13" id="KW-0489">Methyltransferase</keyword>
<dbReference type="Gene3D" id="1.10.940.10">
    <property type="entry name" value="NusB-like"/>
    <property type="match status" value="1"/>
</dbReference>
<evidence type="ECO:0000256" key="5">
    <source>
        <dbReference type="ARBA" id="ARBA00022552"/>
    </source>
</evidence>
<feature type="domain" description="SAM-dependent MTase RsmB/NOP-type" evidence="14">
    <location>
        <begin position="171"/>
        <end position="442"/>
    </location>
</feature>
<evidence type="ECO:0000256" key="13">
    <source>
        <dbReference type="PROSITE-ProRule" id="PRU01023"/>
    </source>
</evidence>
<dbReference type="Gene3D" id="3.40.50.150">
    <property type="entry name" value="Vaccinia Virus protein VP39"/>
    <property type="match status" value="1"/>
</dbReference>
<feature type="binding site" evidence="13">
    <location>
        <position position="330"/>
    </location>
    <ligand>
        <name>S-adenosyl-L-methionine</name>
        <dbReference type="ChEBI" id="CHEBI:59789"/>
    </ligand>
</feature>
<comment type="function">
    <text evidence="1">Specifically methylates the cytosine at position 967 (m5C967) of 16S rRNA.</text>
</comment>
<evidence type="ECO:0000256" key="10">
    <source>
        <dbReference type="ARBA" id="ARBA00030399"/>
    </source>
</evidence>
<comment type="subcellular location">
    <subcellularLocation>
        <location evidence="2">Cytoplasm</location>
    </subcellularLocation>
</comment>
<dbReference type="InterPro" id="IPR001678">
    <property type="entry name" value="MeTrfase_RsmB-F_NOP2_dom"/>
</dbReference>
<evidence type="ECO:0000259" key="14">
    <source>
        <dbReference type="PROSITE" id="PS51686"/>
    </source>
</evidence>
<dbReference type="InterPro" id="IPR029063">
    <property type="entry name" value="SAM-dependent_MTases_sf"/>
</dbReference>
<dbReference type="SUPFAM" id="SSF48013">
    <property type="entry name" value="NusB-like"/>
    <property type="match status" value="1"/>
</dbReference>
<dbReference type="InterPro" id="IPR006027">
    <property type="entry name" value="NusB_RsmB_TIM44"/>
</dbReference>
<sequence>MPVSAREAALKALTRYRRAGAYTDAALDAVLLKERPDSRDAALCTRIFYGVVQNSALIDHYIASFSTVRPSRMEPQVLDILRLSVYQLVFLSKIPVNAAVSEGVELVKKHANPRAAGLVNAVLRKIAQNLEQLPEVTGADTAEKLALQYSHPEWLVRAFIDRLGPDGAEALLKADNSDAGVTALVNTLKADTESVLGSLRLNGVEAAAHPWLPNCVVLRNTRNIERLDAFRNGRIYVQDAAAALAVQAAAPAPGMFVLDGCAAPGGKSFTAAAAMHNSGRILSCDIHEKKLARVSEGAARLGFGIIETRVLDATAPEAALYDSADVVIADVPCSGFGVIRKKPEIRYKKEEDTAGLPELQRRIADNLSKYVKPGGLLVYSTCTLLRRENEDVAAAFLSDHDDFYLEPFALPGPVGDVPSGMTTLWPQETGTDGFFICKLRRRP</sequence>
<feature type="binding site" evidence="13">
    <location>
        <begin position="261"/>
        <end position="267"/>
    </location>
    <ligand>
        <name>S-adenosyl-L-methionine</name>
        <dbReference type="ChEBI" id="CHEBI:59789"/>
    </ligand>
</feature>
<keyword evidence="9 13" id="KW-0694">RNA-binding</keyword>
<organism evidence="15 16">
    <name type="scientific">Sporobacter termitidis DSM 10068</name>
    <dbReference type="NCBI Taxonomy" id="1123282"/>
    <lineage>
        <taxon>Bacteria</taxon>
        <taxon>Bacillati</taxon>
        <taxon>Bacillota</taxon>
        <taxon>Clostridia</taxon>
        <taxon>Eubacteriales</taxon>
        <taxon>Oscillospiraceae</taxon>
        <taxon>Sporobacter</taxon>
    </lineage>
</organism>
<proteinExistence type="inferred from homology"/>
<dbReference type="GO" id="GO:0003723">
    <property type="term" value="F:RNA binding"/>
    <property type="evidence" value="ECO:0007669"/>
    <property type="project" value="UniProtKB-UniRule"/>
</dbReference>
<dbReference type="PROSITE" id="PS51686">
    <property type="entry name" value="SAM_MT_RSMB_NOP"/>
    <property type="match status" value="1"/>
</dbReference>
<keyword evidence="8 13" id="KW-0949">S-adenosyl-L-methionine</keyword>
<evidence type="ECO:0000256" key="6">
    <source>
        <dbReference type="ARBA" id="ARBA00022603"/>
    </source>
</evidence>
<keyword evidence="5" id="KW-0698">rRNA processing</keyword>
<evidence type="ECO:0000256" key="12">
    <source>
        <dbReference type="ARBA" id="ARBA00047283"/>
    </source>
</evidence>
<dbReference type="RefSeq" id="WP_073075684.1">
    <property type="nucleotide sequence ID" value="NZ_FQXV01000001.1"/>
</dbReference>
<dbReference type="STRING" id="1123282.SAMN02745823_00094"/>
<evidence type="ECO:0000256" key="7">
    <source>
        <dbReference type="ARBA" id="ARBA00022679"/>
    </source>
</evidence>
<evidence type="ECO:0000313" key="15">
    <source>
        <dbReference type="EMBL" id="SHH50154.1"/>
    </source>
</evidence>
<feature type="active site" description="Nucleophile" evidence="13">
    <location>
        <position position="382"/>
    </location>
</feature>
<evidence type="ECO:0000256" key="8">
    <source>
        <dbReference type="ARBA" id="ARBA00022691"/>
    </source>
</evidence>
<dbReference type="Pfam" id="PF22458">
    <property type="entry name" value="RsmF-B_ferredox"/>
    <property type="match status" value="1"/>
</dbReference>
<dbReference type="Pfam" id="PF01029">
    <property type="entry name" value="NusB"/>
    <property type="match status" value="1"/>
</dbReference>
<evidence type="ECO:0000256" key="4">
    <source>
        <dbReference type="ARBA" id="ARBA00022490"/>
    </source>
</evidence>
<dbReference type="Proteomes" id="UP000183995">
    <property type="component" value="Unassembled WGS sequence"/>
</dbReference>
<dbReference type="OrthoDB" id="9810297at2"/>
<keyword evidence="7 13" id="KW-0808">Transferase</keyword>
<dbReference type="CDD" id="cd02440">
    <property type="entry name" value="AdoMet_MTases"/>
    <property type="match status" value="1"/>
</dbReference>
<keyword evidence="16" id="KW-1185">Reference proteome</keyword>
<feature type="binding site" evidence="13">
    <location>
        <position position="312"/>
    </location>
    <ligand>
        <name>S-adenosyl-L-methionine</name>
        <dbReference type="ChEBI" id="CHEBI:59789"/>
    </ligand>
</feature>
<dbReference type="NCBIfam" id="NF011494">
    <property type="entry name" value="PRK14902.1"/>
    <property type="match status" value="1"/>
</dbReference>
<dbReference type="GO" id="GO:0006355">
    <property type="term" value="P:regulation of DNA-templated transcription"/>
    <property type="evidence" value="ECO:0007669"/>
    <property type="project" value="InterPro"/>
</dbReference>
<dbReference type="EC" id="2.1.1.176" evidence="3"/>
<evidence type="ECO:0000256" key="9">
    <source>
        <dbReference type="ARBA" id="ARBA00022884"/>
    </source>
</evidence>
<evidence type="ECO:0000256" key="1">
    <source>
        <dbReference type="ARBA" id="ARBA00002724"/>
    </source>
</evidence>
<name>A0A1M5THF7_9FIRM</name>
<evidence type="ECO:0000256" key="11">
    <source>
        <dbReference type="ARBA" id="ARBA00031088"/>
    </source>
</evidence>
<evidence type="ECO:0000313" key="16">
    <source>
        <dbReference type="Proteomes" id="UP000183995"/>
    </source>
</evidence>
<dbReference type="InterPro" id="IPR023267">
    <property type="entry name" value="RCMT"/>
</dbReference>
<comment type="similarity">
    <text evidence="13">Belongs to the class I-like SAM-binding methyltransferase superfamily. RsmB/NOP family.</text>
</comment>
<dbReference type="PRINTS" id="PR02008">
    <property type="entry name" value="RCMTFAMILY"/>
</dbReference>
<dbReference type="Gene3D" id="3.30.70.1170">
    <property type="entry name" value="Sun protein, domain 3"/>
    <property type="match status" value="1"/>
</dbReference>
<evidence type="ECO:0000256" key="2">
    <source>
        <dbReference type="ARBA" id="ARBA00004496"/>
    </source>
</evidence>
<dbReference type="InterPro" id="IPR054728">
    <property type="entry name" value="RsmB-like_ferredoxin"/>
</dbReference>
<dbReference type="InterPro" id="IPR004573">
    <property type="entry name" value="rRNA_ssu_MeTfrase_B"/>
</dbReference>
<dbReference type="GO" id="GO:0008649">
    <property type="term" value="F:rRNA methyltransferase activity"/>
    <property type="evidence" value="ECO:0007669"/>
    <property type="project" value="InterPro"/>
</dbReference>
<protein>
    <recommendedName>
        <fullName evidence="3">16S rRNA (cytosine(967)-C(5))-methyltransferase</fullName>
        <ecNumber evidence="3">2.1.1.176</ecNumber>
    </recommendedName>
    <alternativeName>
        <fullName evidence="10">16S rRNA m5C967 methyltransferase</fullName>
    </alternativeName>
    <alternativeName>
        <fullName evidence="11">rRNA (cytosine-C(5)-)-methyltransferase RsmB</fullName>
    </alternativeName>
</protein>
<gene>
    <name evidence="15" type="ORF">SAMN02745823_00094</name>
</gene>
<dbReference type="AlphaFoldDB" id="A0A1M5THF7"/>
<reference evidence="15 16" key="1">
    <citation type="submission" date="2016-11" db="EMBL/GenBank/DDBJ databases">
        <authorList>
            <person name="Jaros S."/>
            <person name="Januszkiewicz K."/>
            <person name="Wedrychowicz H."/>
        </authorList>
    </citation>
    <scope>NUCLEOTIDE SEQUENCE [LARGE SCALE GENOMIC DNA]</scope>
    <source>
        <strain evidence="15 16">DSM 10068</strain>
    </source>
</reference>
<dbReference type="NCBIfam" id="TIGR00563">
    <property type="entry name" value="rsmB"/>
    <property type="match status" value="1"/>
</dbReference>
<comment type="catalytic activity">
    <reaction evidence="12">
        <text>cytidine(967) in 16S rRNA + S-adenosyl-L-methionine = 5-methylcytidine(967) in 16S rRNA + S-adenosyl-L-homocysteine + H(+)</text>
        <dbReference type="Rhea" id="RHEA:42748"/>
        <dbReference type="Rhea" id="RHEA-COMP:10219"/>
        <dbReference type="Rhea" id="RHEA-COMP:10220"/>
        <dbReference type="ChEBI" id="CHEBI:15378"/>
        <dbReference type="ChEBI" id="CHEBI:57856"/>
        <dbReference type="ChEBI" id="CHEBI:59789"/>
        <dbReference type="ChEBI" id="CHEBI:74483"/>
        <dbReference type="ChEBI" id="CHEBI:82748"/>
        <dbReference type="EC" id="2.1.1.176"/>
    </reaction>
</comment>
<dbReference type="InterPro" id="IPR035926">
    <property type="entry name" value="NusB-like_sf"/>
</dbReference>
<dbReference type="EMBL" id="FQXV01000001">
    <property type="protein sequence ID" value="SHH50154.1"/>
    <property type="molecule type" value="Genomic_DNA"/>
</dbReference>
<feature type="binding site" evidence="13">
    <location>
        <position position="285"/>
    </location>
    <ligand>
        <name>S-adenosyl-L-methionine</name>
        <dbReference type="ChEBI" id="CHEBI:59789"/>
    </ligand>
</feature>
<dbReference type="PANTHER" id="PTHR22807:SF53">
    <property type="entry name" value="RIBOSOMAL RNA SMALL SUBUNIT METHYLTRANSFERASE B-RELATED"/>
    <property type="match status" value="1"/>
</dbReference>
<accession>A0A1M5THF7</accession>
<evidence type="ECO:0000256" key="3">
    <source>
        <dbReference type="ARBA" id="ARBA00012140"/>
    </source>
</evidence>
<dbReference type="GO" id="GO:0005737">
    <property type="term" value="C:cytoplasm"/>
    <property type="evidence" value="ECO:0007669"/>
    <property type="project" value="UniProtKB-SubCell"/>
</dbReference>
<dbReference type="Pfam" id="PF01189">
    <property type="entry name" value="Methyltr_RsmB-F"/>
    <property type="match status" value="1"/>
</dbReference>
<keyword evidence="4" id="KW-0963">Cytoplasm</keyword>
<dbReference type="InterPro" id="IPR049560">
    <property type="entry name" value="MeTrfase_RsmB-F_NOP2_cat"/>
</dbReference>
<dbReference type="PANTHER" id="PTHR22807">
    <property type="entry name" value="NOP2 YEAST -RELATED NOL1/NOP2/FMU SUN DOMAIN-CONTAINING"/>
    <property type="match status" value="1"/>
</dbReference>